<dbReference type="AlphaFoldDB" id="A0A8W8LFJ8"/>
<dbReference type="EnsemblMetazoa" id="G27295.7">
    <property type="protein sequence ID" value="G27295.7:cds"/>
    <property type="gene ID" value="G27295"/>
</dbReference>
<dbReference type="Proteomes" id="UP000005408">
    <property type="component" value="Unassembled WGS sequence"/>
</dbReference>
<feature type="domain" description="MGAT4 A/B/C C-terminal" evidence="5">
    <location>
        <begin position="308"/>
        <end position="438"/>
    </location>
</feature>
<evidence type="ECO:0000259" key="4">
    <source>
        <dbReference type="Pfam" id="PF04666"/>
    </source>
</evidence>
<reference evidence="6" key="1">
    <citation type="submission" date="2022-08" db="UniProtKB">
        <authorList>
            <consortium name="EnsemblMetazoa"/>
        </authorList>
    </citation>
    <scope>IDENTIFICATION</scope>
    <source>
        <strain evidence="6">05x7-T-G4-1.051#20</strain>
    </source>
</reference>
<evidence type="ECO:0000256" key="1">
    <source>
        <dbReference type="ARBA" id="ARBA00004922"/>
    </source>
</evidence>
<feature type="domain" description="MGAT4 conserved region" evidence="4">
    <location>
        <begin position="61"/>
        <end position="286"/>
    </location>
</feature>
<evidence type="ECO:0000313" key="6">
    <source>
        <dbReference type="EnsemblMetazoa" id="G27295.7:cds"/>
    </source>
</evidence>
<keyword evidence="3" id="KW-0808">Transferase</keyword>
<dbReference type="InterPro" id="IPR057279">
    <property type="entry name" value="MGAT4"/>
</dbReference>
<dbReference type="InterPro" id="IPR056576">
    <property type="entry name" value="MGAT4_A/B/C_C"/>
</dbReference>
<sequence>MLRASLRIFSRWGHRVALTLLALSVCLYLNTLWDYLQVYHNEDGIRQKQRFEEVTAWEMTNQKTWLMIGIPTVCRKNENYLSSTLSSVVNHLRGVKGVSVVVCVCDTRRECRENIKTNLTRTFLPHIKSGLIHVIETPGKLYTSLSSLKRTFNDSEERVHWRSKQNLDYSYLMQYCANRSDYYLHLEDDVITVPNFIDKIQNYMESVNKPWAMLEFSTLGFIGKFFKSNDVEKLASLLRAFYNEQPCDYLIFFYLKIMLQHDRFFRIPSLFQHKGHFSSMPNLTRNITESFSHFPAFKKRFNSDNPDAKIFTSLSPWMSFKPKFAYSTSDNEMFWSTTPRVGDHYTIIFKTPQRLSRIVVLTGKAHRNFVDFLHGGVLEIGTDVKKIPQTDNACSNLTVVGHFDRGTVDVNVPRSPKPTKCLIIKVTKKQDSWLIIREIAVFIRVGGQ</sequence>
<organism evidence="6 7">
    <name type="scientific">Magallana gigas</name>
    <name type="common">Pacific oyster</name>
    <name type="synonym">Crassostrea gigas</name>
    <dbReference type="NCBI Taxonomy" id="29159"/>
    <lineage>
        <taxon>Eukaryota</taxon>
        <taxon>Metazoa</taxon>
        <taxon>Spiralia</taxon>
        <taxon>Lophotrochozoa</taxon>
        <taxon>Mollusca</taxon>
        <taxon>Bivalvia</taxon>
        <taxon>Autobranchia</taxon>
        <taxon>Pteriomorphia</taxon>
        <taxon>Ostreida</taxon>
        <taxon>Ostreoidea</taxon>
        <taxon>Ostreidae</taxon>
        <taxon>Magallana</taxon>
    </lineage>
</organism>
<dbReference type="PANTHER" id="PTHR12062:SF33">
    <property type="entry name" value="ALPHA-1,6-MANNOSYL-GLYCOPROTEIN 4-BETA-N-ACETYLGLUCOSAMINYLTRANSFERASE-LIKE"/>
    <property type="match status" value="1"/>
</dbReference>
<protein>
    <recommendedName>
        <fullName evidence="8">Alpha-1,3-mannosyl-glycoprotein 4-beta-N-acetylglucosaminyltransferase C</fullName>
    </recommendedName>
</protein>
<dbReference type="OrthoDB" id="2016523at2759"/>
<evidence type="ECO:0008006" key="8">
    <source>
        <dbReference type="Google" id="ProtNLM"/>
    </source>
</evidence>
<dbReference type="GO" id="GO:0006487">
    <property type="term" value="P:protein N-linked glycosylation"/>
    <property type="evidence" value="ECO:0007669"/>
    <property type="project" value="TreeGrafter"/>
</dbReference>
<evidence type="ECO:0000313" key="7">
    <source>
        <dbReference type="Proteomes" id="UP000005408"/>
    </source>
</evidence>
<evidence type="ECO:0000256" key="3">
    <source>
        <dbReference type="ARBA" id="ARBA00022679"/>
    </source>
</evidence>
<accession>A0A8W8LFJ8</accession>
<dbReference type="Pfam" id="PF23524">
    <property type="entry name" value="MGAT4A_C"/>
    <property type="match status" value="1"/>
</dbReference>
<comment type="pathway">
    <text evidence="1">Protein modification; protein glycosylation.</text>
</comment>
<proteinExistence type="predicted"/>
<dbReference type="OMA" id="KEMVAWQ"/>
<evidence type="ECO:0000256" key="2">
    <source>
        <dbReference type="ARBA" id="ARBA00022676"/>
    </source>
</evidence>
<dbReference type="GO" id="GO:0008375">
    <property type="term" value="F:acetylglucosaminyltransferase activity"/>
    <property type="evidence" value="ECO:0007669"/>
    <property type="project" value="TreeGrafter"/>
</dbReference>
<keyword evidence="2" id="KW-0328">Glycosyltransferase</keyword>
<evidence type="ECO:0000259" key="5">
    <source>
        <dbReference type="Pfam" id="PF23524"/>
    </source>
</evidence>
<dbReference type="InterPro" id="IPR006759">
    <property type="entry name" value="Glyco_transf_54"/>
</dbReference>
<keyword evidence="7" id="KW-1185">Reference proteome</keyword>
<dbReference type="PANTHER" id="PTHR12062">
    <property type="entry name" value="N-ACETYLGLUCOSAMINYLTRANSFERASE VI"/>
    <property type="match status" value="1"/>
</dbReference>
<dbReference type="Pfam" id="PF04666">
    <property type="entry name" value="MGAT4_cons"/>
    <property type="match status" value="1"/>
</dbReference>
<name>A0A8W8LFJ8_MAGGI</name>